<proteinExistence type="predicted"/>
<accession>A0A1Y2FNL7</accession>
<keyword evidence="3" id="KW-1185">Reference proteome</keyword>
<dbReference type="GeneID" id="63787598"/>
<evidence type="ECO:0000256" key="1">
    <source>
        <dbReference type="SAM" id="MobiDB-lite"/>
    </source>
</evidence>
<feature type="region of interest" description="Disordered" evidence="1">
    <location>
        <begin position="1"/>
        <end position="45"/>
    </location>
</feature>
<evidence type="ECO:0000313" key="2">
    <source>
        <dbReference type="EMBL" id="ORY85592.1"/>
    </source>
</evidence>
<dbReference type="Proteomes" id="UP000193685">
    <property type="component" value="Unassembled WGS sequence"/>
</dbReference>
<feature type="compositionally biased region" description="Low complexity" evidence="1">
    <location>
        <begin position="86"/>
        <end position="102"/>
    </location>
</feature>
<sequence length="229" mass="25194">MHTSSDSTTQQQQQRPAYARDTRAARHTRRLHPQPPTIPSLSFPATHASEADNNLHASICKQFQQSANALHICKHECTRTLRRRSTASSTSSSLSRESSGSVSPIAVGGHLDDHIDPQFSNTIQQVLNTLLTYERLFRKNAIPQLSPQTELTDVYAEISELLGELTAYAGEATAEMSVITQVLISLTIKKHGQAVTEAVARFAEALKQESARLEHALAREEEEAIDLAS</sequence>
<evidence type="ECO:0000313" key="3">
    <source>
        <dbReference type="Proteomes" id="UP000193685"/>
    </source>
</evidence>
<feature type="region of interest" description="Disordered" evidence="1">
    <location>
        <begin position="81"/>
        <end position="102"/>
    </location>
</feature>
<organism evidence="2 3">
    <name type="scientific">Protomyces lactucae-debilis</name>
    <dbReference type="NCBI Taxonomy" id="2754530"/>
    <lineage>
        <taxon>Eukaryota</taxon>
        <taxon>Fungi</taxon>
        <taxon>Dikarya</taxon>
        <taxon>Ascomycota</taxon>
        <taxon>Taphrinomycotina</taxon>
        <taxon>Taphrinomycetes</taxon>
        <taxon>Taphrinales</taxon>
        <taxon>Protomycetaceae</taxon>
        <taxon>Protomyces</taxon>
    </lineage>
</organism>
<protein>
    <submittedName>
        <fullName evidence="2">Uncharacterized protein</fullName>
    </submittedName>
</protein>
<comment type="caution">
    <text evidence="2">The sequence shown here is derived from an EMBL/GenBank/DDBJ whole genome shotgun (WGS) entry which is preliminary data.</text>
</comment>
<dbReference type="RefSeq" id="XP_040727074.1">
    <property type="nucleotide sequence ID" value="XM_040870999.1"/>
</dbReference>
<gene>
    <name evidence="2" type="ORF">BCR37DRAFT_391362</name>
</gene>
<feature type="compositionally biased region" description="Low complexity" evidence="1">
    <location>
        <begin position="1"/>
        <end position="17"/>
    </location>
</feature>
<reference evidence="2 3" key="1">
    <citation type="submission" date="2016-07" db="EMBL/GenBank/DDBJ databases">
        <title>Pervasive Adenine N6-methylation of Active Genes in Fungi.</title>
        <authorList>
            <consortium name="DOE Joint Genome Institute"/>
            <person name="Mondo S.J."/>
            <person name="Dannebaum R.O."/>
            <person name="Kuo R.C."/>
            <person name="Labutti K."/>
            <person name="Haridas S."/>
            <person name="Kuo A."/>
            <person name="Salamov A."/>
            <person name="Ahrendt S.R."/>
            <person name="Lipzen A."/>
            <person name="Sullivan W."/>
            <person name="Andreopoulos W.B."/>
            <person name="Clum A."/>
            <person name="Lindquist E."/>
            <person name="Daum C."/>
            <person name="Ramamoorthy G.K."/>
            <person name="Gryganskyi A."/>
            <person name="Culley D."/>
            <person name="Magnuson J.K."/>
            <person name="James T.Y."/>
            <person name="O'Malley M.A."/>
            <person name="Stajich J.E."/>
            <person name="Spatafora J.W."/>
            <person name="Visel A."/>
            <person name="Grigoriev I.V."/>
        </authorList>
    </citation>
    <scope>NUCLEOTIDE SEQUENCE [LARGE SCALE GENOMIC DNA]</scope>
    <source>
        <strain evidence="2 3">12-1054</strain>
    </source>
</reference>
<dbReference type="AlphaFoldDB" id="A0A1Y2FNL7"/>
<name>A0A1Y2FNL7_PROLT</name>
<dbReference type="EMBL" id="MCFI01000004">
    <property type="protein sequence ID" value="ORY85592.1"/>
    <property type="molecule type" value="Genomic_DNA"/>
</dbReference>